<dbReference type="RefSeq" id="WP_073310556.1">
    <property type="nucleotide sequence ID" value="NZ_FQZI01000003.1"/>
</dbReference>
<keyword evidence="2" id="KW-1185">Reference proteome</keyword>
<dbReference type="Proteomes" id="UP000184488">
    <property type="component" value="Unassembled WGS sequence"/>
</dbReference>
<organism evidence="1 2">
    <name type="scientific">Flavobacterium terrae</name>
    <dbReference type="NCBI Taxonomy" id="415425"/>
    <lineage>
        <taxon>Bacteria</taxon>
        <taxon>Pseudomonadati</taxon>
        <taxon>Bacteroidota</taxon>
        <taxon>Flavobacteriia</taxon>
        <taxon>Flavobacteriales</taxon>
        <taxon>Flavobacteriaceae</taxon>
        <taxon>Flavobacterium</taxon>
    </lineage>
</organism>
<proteinExistence type="predicted"/>
<reference evidence="2" key="1">
    <citation type="submission" date="2016-11" db="EMBL/GenBank/DDBJ databases">
        <authorList>
            <person name="Varghese N."/>
            <person name="Submissions S."/>
        </authorList>
    </citation>
    <scope>NUCLEOTIDE SEQUENCE [LARGE SCALE GENOMIC DNA]</scope>
    <source>
        <strain evidence="2">DSM 18829</strain>
    </source>
</reference>
<protein>
    <recommendedName>
        <fullName evidence="3">Anti-bacteriophage protein A/HamA C-terminal domain-containing protein</fullName>
    </recommendedName>
</protein>
<evidence type="ECO:0000313" key="1">
    <source>
        <dbReference type="EMBL" id="SHI84564.1"/>
    </source>
</evidence>
<dbReference type="OrthoDB" id="5115021at2"/>
<dbReference type="STRING" id="415425.SAMN05444363_1762"/>
<gene>
    <name evidence="1" type="ORF">SAMN05444363_1762</name>
</gene>
<accession>A0A1M6EGH5</accession>
<evidence type="ECO:0000313" key="2">
    <source>
        <dbReference type="Proteomes" id="UP000184488"/>
    </source>
</evidence>
<dbReference type="EMBL" id="FQZI01000003">
    <property type="protein sequence ID" value="SHI84564.1"/>
    <property type="molecule type" value="Genomic_DNA"/>
</dbReference>
<evidence type="ECO:0008006" key="3">
    <source>
        <dbReference type="Google" id="ProtNLM"/>
    </source>
</evidence>
<dbReference type="AlphaFoldDB" id="A0A1M6EGH5"/>
<name>A0A1M6EGH5_9FLAO</name>
<sequence>MNIFNHTVIQLDKKVTLNFINVENYSKDFVKLIEEEIGFIRNGIVNDEDIKDIKKRIKIWIDRKKKDERAKNGFVAEFICHLYLRSRKFEQYSLFKNLEERGPKKGFDGLYMLDNEMWLVESKSTTVLKNTHFSEINKAYSDIKMKIESSEENLEINDPWENAKHHIQIANPNKTLTENMKKLSSDFINNKKHKIKEFNIIPCSTIYLKGSWKKIDDDELKKIFEKEIVKKDAKKLNVLCVNKKSVDDFIKFINN</sequence>